<comment type="caution">
    <text evidence="17">The sequence shown here is derived from an EMBL/GenBank/DDBJ whole genome shotgun (WGS) entry which is preliminary data.</text>
</comment>
<dbReference type="PROSITE" id="PS00643">
    <property type="entry name" value="COMPLEX1_75K_3"/>
    <property type="match status" value="1"/>
</dbReference>
<dbReference type="PROSITE" id="PS51839">
    <property type="entry name" value="4FE4S_HC3"/>
    <property type="match status" value="1"/>
</dbReference>
<dbReference type="SMART" id="SM00926">
    <property type="entry name" value="Molybdop_Fe4S4"/>
    <property type="match status" value="1"/>
</dbReference>
<evidence type="ECO:0000259" key="16">
    <source>
        <dbReference type="PROSITE" id="PS51839"/>
    </source>
</evidence>
<feature type="domain" description="4Fe-4S Mo/W bis-MGD-type" evidence="15">
    <location>
        <begin position="221"/>
        <end position="277"/>
    </location>
</feature>
<organism evidence="17 18">
    <name type="scientific">Acetobacter musti</name>
    <dbReference type="NCBI Taxonomy" id="864732"/>
    <lineage>
        <taxon>Bacteria</taxon>
        <taxon>Pseudomonadati</taxon>
        <taxon>Pseudomonadota</taxon>
        <taxon>Alphaproteobacteria</taxon>
        <taxon>Acetobacterales</taxon>
        <taxon>Acetobacteraceae</taxon>
        <taxon>Acetobacter</taxon>
    </lineage>
</organism>
<keyword evidence="10 12" id="KW-0520">NAD</keyword>
<reference evidence="17 18" key="1">
    <citation type="journal article" date="2020" name="Int. J. Syst. Evol. Microbiol.">
        <title>Novel acetic acid bacteria from cider fermentations: Acetobacter conturbans sp. nov. and Acetobacter fallax sp. nov.</title>
        <authorList>
            <person name="Sombolestani A.S."/>
            <person name="Cleenwerck I."/>
            <person name="Cnockaert M."/>
            <person name="Borremans W."/>
            <person name="Wieme A.D."/>
            <person name="De Vuyst L."/>
            <person name="Vandamme P."/>
        </authorList>
    </citation>
    <scope>NUCLEOTIDE SEQUENCE [LARGE SCALE GENOMIC DNA]</scope>
    <source>
        <strain evidence="17 18">LMG 30640</strain>
    </source>
</reference>
<gene>
    <name evidence="17" type="primary">nuoG</name>
    <name evidence="17" type="ORF">GOB93_12485</name>
</gene>
<evidence type="ECO:0000256" key="5">
    <source>
        <dbReference type="ARBA" id="ARBA00022719"/>
    </source>
</evidence>
<dbReference type="Pfam" id="PF13510">
    <property type="entry name" value="Fer2_4"/>
    <property type="match status" value="1"/>
</dbReference>
<keyword evidence="7 12" id="KW-1278">Translocase</keyword>
<proteinExistence type="inferred from homology"/>
<dbReference type="InterPro" id="IPR006656">
    <property type="entry name" value="Mopterin_OxRdtase"/>
</dbReference>
<keyword evidence="5 12" id="KW-0874">Quinone</keyword>
<keyword evidence="17" id="KW-0560">Oxidoreductase</keyword>
<dbReference type="Pfam" id="PF22117">
    <property type="entry name" value="Fer4_Nqo3"/>
    <property type="match status" value="1"/>
</dbReference>
<feature type="region of interest" description="Disordered" evidence="13">
    <location>
        <begin position="652"/>
        <end position="672"/>
    </location>
</feature>
<evidence type="ECO:0000256" key="6">
    <source>
        <dbReference type="ARBA" id="ARBA00022723"/>
    </source>
</evidence>
<dbReference type="RefSeq" id="WP_173583846.1">
    <property type="nucleotide sequence ID" value="NZ_WOTB01000016.1"/>
</dbReference>
<evidence type="ECO:0000256" key="13">
    <source>
        <dbReference type="SAM" id="MobiDB-lite"/>
    </source>
</evidence>
<evidence type="ECO:0000256" key="11">
    <source>
        <dbReference type="ARBA" id="ARBA00047712"/>
    </source>
</evidence>
<accession>A0ABX0JRP2</accession>
<dbReference type="PROSITE" id="PS51085">
    <property type="entry name" value="2FE2S_FER_2"/>
    <property type="match status" value="1"/>
</dbReference>
<evidence type="ECO:0000313" key="18">
    <source>
        <dbReference type="Proteomes" id="UP000635278"/>
    </source>
</evidence>
<dbReference type="SUPFAM" id="SSF54862">
    <property type="entry name" value="4Fe-4S ferredoxins"/>
    <property type="match status" value="1"/>
</dbReference>
<evidence type="ECO:0000256" key="12">
    <source>
        <dbReference type="RuleBase" id="RU003525"/>
    </source>
</evidence>
<dbReference type="InterPro" id="IPR036010">
    <property type="entry name" value="2Fe-2S_ferredoxin-like_sf"/>
</dbReference>
<keyword evidence="18" id="KW-1185">Reference proteome</keyword>
<dbReference type="CDD" id="cd00207">
    <property type="entry name" value="fer2"/>
    <property type="match status" value="1"/>
</dbReference>
<dbReference type="EMBL" id="WOTB01000016">
    <property type="protein sequence ID" value="NHN85453.1"/>
    <property type="molecule type" value="Genomic_DNA"/>
</dbReference>
<comment type="cofactor">
    <cofactor evidence="12">
        <name>[2Fe-2S] cluster</name>
        <dbReference type="ChEBI" id="CHEBI:190135"/>
    </cofactor>
    <text evidence="12">Binds 1 [2Fe-2S] cluster per subunit.</text>
</comment>
<dbReference type="PROSITE" id="PS00642">
    <property type="entry name" value="COMPLEX1_75K_2"/>
    <property type="match status" value="1"/>
</dbReference>
<protein>
    <recommendedName>
        <fullName evidence="12">NADH-quinone oxidoreductase</fullName>
        <ecNumber evidence="12">7.1.1.-</ecNumber>
    </recommendedName>
</protein>
<dbReference type="SUPFAM" id="SSF53706">
    <property type="entry name" value="Formate dehydrogenase/DMSO reductase, domains 1-3"/>
    <property type="match status" value="1"/>
</dbReference>
<dbReference type="Proteomes" id="UP000635278">
    <property type="component" value="Unassembled WGS sequence"/>
</dbReference>
<evidence type="ECO:0000256" key="1">
    <source>
        <dbReference type="ARBA" id="ARBA00001966"/>
    </source>
</evidence>
<keyword evidence="8 12" id="KW-0408">Iron</keyword>
<name>A0ABX0JRP2_9PROT</name>
<keyword evidence="9 12" id="KW-0411">Iron-sulfur</keyword>
<dbReference type="Pfam" id="PF00384">
    <property type="entry name" value="Molybdopterin"/>
    <property type="match status" value="1"/>
</dbReference>
<dbReference type="Gene3D" id="3.40.50.740">
    <property type="match status" value="1"/>
</dbReference>
<evidence type="ECO:0000256" key="3">
    <source>
        <dbReference type="ARBA" id="ARBA00022485"/>
    </source>
</evidence>
<keyword evidence="6 12" id="KW-0479">Metal-binding</keyword>
<dbReference type="Pfam" id="PF10588">
    <property type="entry name" value="NADH-G_4Fe-4S_3"/>
    <property type="match status" value="1"/>
</dbReference>
<evidence type="ECO:0000256" key="4">
    <source>
        <dbReference type="ARBA" id="ARBA00022714"/>
    </source>
</evidence>
<evidence type="ECO:0000256" key="7">
    <source>
        <dbReference type="ARBA" id="ARBA00022967"/>
    </source>
</evidence>
<comment type="catalytic activity">
    <reaction evidence="11 12">
        <text>a quinone + NADH + 5 H(+)(in) = a quinol + NAD(+) + 4 H(+)(out)</text>
        <dbReference type="Rhea" id="RHEA:57888"/>
        <dbReference type="ChEBI" id="CHEBI:15378"/>
        <dbReference type="ChEBI" id="CHEBI:24646"/>
        <dbReference type="ChEBI" id="CHEBI:57540"/>
        <dbReference type="ChEBI" id="CHEBI:57945"/>
        <dbReference type="ChEBI" id="CHEBI:132124"/>
    </reaction>
</comment>
<dbReference type="NCBIfam" id="TIGR01973">
    <property type="entry name" value="NuoG"/>
    <property type="match status" value="1"/>
</dbReference>
<evidence type="ECO:0000256" key="9">
    <source>
        <dbReference type="ARBA" id="ARBA00023014"/>
    </source>
</evidence>
<evidence type="ECO:0000256" key="10">
    <source>
        <dbReference type="ARBA" id="ARBA00023027"/>
    </source>
</evidence>
<dbReference type="Gene3D" id="3.30.200.210">
    <property type="match status" value="1"/>
</dbReference>
<comment type="cofactor">
    <cofactor evidence="1 12">
        <name>[4Fe-4S] cluster</name>
        <dbReference type="ChEBI" id="CHEBI:49883"/>
    </cofactor>
</comment>
<dbReference type="EC" id="7.1.1.-" evidence="12"/>
<dbReference type="SMART" id="SM00929">
    <property type="entry name" value="NADH-G_4Fe-4S_3"/>
    <property type="match status" value="1"/>
</dbReference>
<evidence type="ECO:0000259" key="14">
    <source>
        <dbReference type="PROSITE" id="PS51085"/>
    </source>
</evidence>
<dbReference type="InterPro" id="IPR010228">
    <property type="entry name" value="NADH_UbQ_OxRdtase_Gsu"/>
</dbReference>
<evidence type="ECO:0000256" key="2">
    <source>
        <dbReference type="ARBA" id="ARBA00005404"/>
    </source>
</evidence>
<dbReference type="InterPro" id="IPR054351">
    <property type="entry name" value="NADH_UbQ_OxRdtase_ferredoxin"/>
</dbReference>
<comment type="similarity">
    <text evidence="2 12">Belongs to the complex I 75 kDa subunit family.</text>
</comment>
<dbReference type="Pfam" id="PF22151">
    <property type="entry name" value="Fer4_NDSU1"/>
    <property type="match status" value="1"/>
</dbReference>
<dbReference type="Gene3D" id="3.10.20.740">
    <property type="match status" value="1"/>
</dbReference>
<dbReference type="PANTHER" id="PTHR43105:SF10">
    <property type="entry name" value="NADH-QUINONE OXIDOREDUCTASE SUBUNIT G"/>
    <property type="match status" value="1"/>
</dbReference>
<keyword evidence="3 12" id="KW-0004">4Fe-4S</keyword>
<evidence type="ECO:0000313" key="17">
    <source>
        <dbReference type="EMBL" id="NHN85453.1"/>
    </source>
</evidence>
<feature type="domain" description="2Fe-2S ferredoxin-type" evidence="14">
    <location>
        <begin position="1"/>
        <end position="83"/>
    </location>
</feature>
<keyword evidence="4 12" id="KW-0001">2Fe-2S</keyword>
<feature type="domain" description="4Fe-4S His(Cys)3-ligated-type" evidence="16">
    <location>
        <begin position="83"/>
        <end position="122"/>
    </location>
</feature>
<dbReference type="InterPro" id="IPR019574">
    <property type="entry name" value="NADH_UbQ_OxRdtase_Gsu_4Fe4S-bd"/>
</dbReference>
<dbReference type="InterPro" id="IPR000283">
    <property type="entry name" value="NADH_UbQ_OxRdtase_75kDa_su_CS"/>
</dbReference>
<dbReference type="SUPFAM" id="SSF54292">
    <property type="entry name" value="2Fe-2S ferredoxin-like"/>
    <property type="match status" value="1"/>
</dbReference>
<dbReference type="PANTHER" id="PTHR43105">
    <property type="entry name" value="RESPIRATORY NITRATE REDUCTASE"/>
    <property type="match status" value="1"/>
</dbReference>
<comment type="function">
    <text evidence="12">NDH-1 shuttles electrons from NADH, via FMN and iron-sulfur (Fe-S) centers, to quinones in the respiratory chain. Couples the redox reaction to proton translocation (for every two electrons transferred, four hydrogen ions are translocated across the cytoplasmic membrane), and thus conserves the redox energy in a proton gradient.</text>
</comment>
<evidence type="ECO:0000259" key="15">
    <source>
        <dbReference type="PROSITE" id="PS51669"/>
    </source>
</evidence>
<dbReference type="PROSITE" id="PS00641">
    <property type="entry name" value="COMPLEX1_75K_1"/>
    <property type="match status" value="1"/>
</dbReference>
<evidence type="ECO:0000256" key="8">
    <source>
        <dbReference type="ARBA" id="ARBA00023004"/>
    </source>
</evidence>
<dbReference type="InterPro" id="IPR001041">
    <property type="entry name" value="2Fe-2S_ferredoxin-type"/>
</dbReference>
<dbReference type="PROSITE" id="PS51669">
    <property type="entry name" value="4FE4S_MOW_BIS_MGD"/>
    <property type="match status" value="1"/>
</dbReference>
<dbReference type="InterPro" id="IPR050123">
    <property type="entry name" value="Prok_molybdopt-oxidoreductase"/>
</dbReference>
<dbReference type="InterPro" id="IPR006963">
    <property type="entry name" value="Mopterin_OxRdtase_4Fe-4S_dom"/>
</dbReference>
<dbReference type="GO" id="GO:0016491">
    <property type="term" value="F:oxidoreductase activity"/>
    <property type="evidence" value="ECO:0007669"/>
    <property type="project" value="UniProtKB-KW"/>
</dbReference>
<sequence>MITIRIDGRDCPSRPDINLLHACLEAGANLPYFCWHPELGSVGACRQCAVTQFSGPEDKTGRIVMACMTPVSDGAIVSIDDAGAKEFREGVIEWMMVSHPHDCPVCEEGGECHLQDMTVMTGHNTRRYRFTKRTHRSQNLGPFVKHEMNRCIACYRCVRFYRDYAGGDDLAVFGSHDNVWFGRAEDGTLENPFSGNLAEICPTGVFTDKPFSGVYSRKWDLRGAPSVCVHCAVGCNTIVNAREETVRRILNRYNEDVNRYVLCDRGRFGHGFVSASSRIRAPLRIIDGQRIAVPTQDAMTQFARMAANGAVVGIASSRASLETCFSLRMLVGADCFSTGQTEQEQSCAELAHTLLGQHPGRLPTLHEMESADAVLILGEDVCATAPRLGLSLRQSVRQPAFHAADATKVPRWMDAAVRTLGTECASGLFVLTPAPTDLDSIAGETRRAAPDDIARLGFAIAHRIDAGAPDVPDLTEEDALLADRIATALMAAKEPLIVSGMQYGSPALMRAASGIAAALAGRTPMAGLSLVLPDCNSMGLAMLGGLTLESVMMKARSGGIGTLVVVENDLTRRLDPASLAELMEAVRSVVIIDHSMTPLCQDATLVLPAAAFSEYSGTLVSQEGRAQRFFQAVYAAAPVQASWRWIQALARSRNGQETGEKPDTGTRPAATGLTGWRTLDDVLAALAWEFPALAGAVKTAPDAAYRLENQKLRSQTYRASGRTVIRSHISVRDQPPPASPDTPFSSSMEGAYTTDMPSPLVPGFQVPSWNSVQALNRFQQEIGGSMRGGPSGVRLFADRTHENGNPTQYSYSADIPEPFTPRNDAVLVLPETRLFGSEELSMLSPPVAARAAPASLRVSARNSASADAGAASASAGADATPRASVTLHLTDGPHVLPAEPLPGLPDGIVLCPSHMVAPGFVFPRLAHLTFAAPEGDRS</sequence>